<evidence type="ECO:0000256" key="12">
    <source>
        <dbReference type="ARBA" id="ARBA00042475"/>
    </source>
</evidence>
<dbReference type="KEGG" id="cmd:B841_07050"/>
<keyword evidence="8 14" id="KW-0350">Heme biosynthesis</keyword>
<keyword evidence="6 14" id="KW-0812">Transmembrane</keyword>
<dbReference type="eggNOG" id="COG0109">
    <property type="taxonomic scope" value="Bacteria"/>
</dbReference>
<dbReference type="AlphaFoldDB" id="S5TJG8"/>
<feature type="transmembrane region" description="Helical" evidence="14">
    <location>
        <begin position="170"/>
        <end position="192"/>
    </location>
</feature>
<dbReference type="Pfam" id="PF01040">
    <property type="entry name" value="UbiA"/>
    <property type="match status" value="1"/>
</dbReference>
<comment type="catalytic activity">
    <reaction evidence="13 14">
        <text>heme b + (2E,6E)-farnesyl diphosphate + H2O = Fe(II)-heme o + diphosphate</text>
        <dbReference type="Rhea" id="RHEA:28070"/>
        <dbReference type="ChEBI" id="CHEBI:15377"/>
        <dbReference type="ChEBI" id="CHEBI:33019"/>
        <dbReference type="ChEBI" id="CHEBI:60344"/>
        <dbReference type="ChEBI" id="CHEBI:60530"/>
        <dbReference type="ChEBI" id="CHEBI:175763"/>
        <dbReference type="EC" id="2.5.1.141"/>
    </reaction>
</comment>
<dbReference type="GO" id="GO:0005886">
    <property type="term" value="C:plasma membrane"/>
    <property type="evidence" value="ECO:0007669"/>
    <property type="project" value="UniProtKB-SubCell"/>
</dbReference>
<dbReference type="EC" id="2.5.1.141" evidence="3 14"/>
<evidence type="ECO:0000256" key="13">
    <source>
        <dbReference type="ARBA" id="ARBA00047690"/>
    </source>
</evidence>
<evidence type="ECO:0000256" key="8">
    <source>
        <dbReference type="ARBA" id="ARBA00023133"/>
    </source>
</evidence>
<organism evidence="15 16">
    <name type="scientific">Corynebacterium maris DSM 45190</name>
    <dbReference type="NCBI Taxonomy" id="1224163"/>
    <lineage>
        <taxon>Bacteria</taxon>
        <taxon>Bacillati</taxon>
        <taxon>Actinomycetota</taxon>
        <taxon>Actinomycetes</taxon>
        <taxon>Mycobacteriales</taxon>
        <taxon>Corynebacteriaceae</taxon>
        <taxon>Corynebacterium</taxon>
    </lineage>
</organism>
<dbReference type="Proteomes" id="UP000015388">
    <property type="component" value="Chromosome"/>
</dbReference>
<dbReference type="GO" id="GO:0048034">
    <property type="term" value="P:heme O biosynthetic process"/>
    <property type="evidence" value="ECO:0007669"/>
    <property type="project" value="UniProtKB-UniRule"/>
</dbReference>
<dbReference type="NCBIfam" id="TIGR01473">
    <property type="entry name" value="cyoE_ctaB"/>
    <property type="match status" value="1"/>
</dbReference>
<dbReference type="Gene3D" id="1.10.357.140">
    <property type="entry name" value="UbiA prenyltransferase"/>
    <property type="match status" value="1"/>
</dbReference>
<dbReference type="EMBL" id="CP003924">
    <property type="protein sequence ID" value="AGS34883.1"/>
    <property type="molecule type" value="Genomic_DNA"/>
</dbReference>
<sequence>MDVIKAYLALTKPRVIELLLVAAIPAMLQANRGWENVDLLLVLGTLLGGWMGAAAANTFNMVEDYDIDQKMGRTRARPLVRAKITKQRAAIFAWVLLIASVLWLGLVCNSWLAALFIVITNWFYIFVYTKWLKRRTWQNVIWGGAAGCMPVLVGWAVIRDNVADDSPDQWWQAIVMFLIIFFWTPPHTWALAMKYRDDYAKAEVPMLPVIASPAETTKQILIYTWATVLVSFLLIPGTSWIYLAGAIICGVLFIGMATKLHIGVTKGEEVKPLKLFILSNNYLAILFIALSVDAVIGMPTISDYLGWNTTFF</sequence>
<keyword evidence="5 14" id="KW-0808">Transferase</keyword>
<comment type="similarity">
    <text evidence="14">Belongs to the UbiA prenyltransferase family. Protoheme IX farnesyltransferase subfamily.</text>
</comment>
<evidence type="ECO:0000256" key="4">
    <source>
        <dbReference type="ARBA" id="ARBA00022475"/>
    </source>
</evidence>
<evidence type="ECO:0000256" key="5">
    <source>
        <dbReference type="ARBA" id="ARBA00022679"/>
    </source>
</evidence>
<dbReference type="OrthoDB" id="9814417at2"/>
<protein>
    <recommendedName>
        <fullName evidence="11 14">Protoheme IX farnesyltransferase</fullName>
        <ecNumber evidence="3 14">2.5.1.141</ecNumber>
    </recommendedName>
    <alternativeName>
        <fullName evidence="12 14">Heme B farnesyltransferase</fullName>
    </alternativeName>
    <alternativeName>
        <fullName evidence="10 14">Heme O synthase</fullName>
    </alternativeName>
</protein>
<evidence type="ECO:0000256" key="14">
    <source>
        <dbReference type="HAMAP-Rule" id="MF_00154"/>
    </source>
</evidence>
<dbReference type="HAMAP" id="MF_00154">
    <property type="entry name" value="CyoE_CtaB"/>
    <property type="match status" value="1"/>
</dbReference>
<name>S5TJG8_9CORY</name>
<dbReference type="InterPro" id="IPR000537">
    <property type="entry name" value="UbiA_prenyltransferase"/>
</dbReference>
<reference evidence="15 16" key="1">
    <citation type="submission" date="2012-11" db="EMBL/GenBank/DDBJ databases">
        <title>The complete genome sequence of Corynebacterium maris Coryn-1 (=DSM 45190).</title>
        <authorList>
            <person name="Schaffert L."/>
            <person name="Albersmeier A."/>
            <person name="Kalinowski J."/>
            <person name="Ruckert C."/>
        </authorList>
    </citation>
    <scope>NUCLEOTIDE SEQUENCE [LARGE SCALE GENOMIC DNA]</scope>
    <source>
        <strain evidence="16">Coryn-1</strain>
    </source>
</reference>
<comment type="pathway">
    <text evidence="2 14">Porphyrin-containing compound metabolism; heme O biosynthesis; heme O from protoheme: step 1/1.</text>
</comment>
<dbReference type="InterPro" id="IPR044878">
    <property type="entry name" value="UbiA_sf"/>
</dbReference>
<gene>
    <name evidence="14" type="primary">ctaB</name>
    <name evidence="15" type="ORF">B841_07050</name>
</gene>
<evidence type="ECO:0000256" key="1">
    <source>
        <dbReference type="ARBA" id="ARBA00004651"/>
    </source>
</evidence>
<keyword evidence="4 14" id="KW-1003">Cell membrane</keyword>
<evidence type="ECO:0000256" key="11">
    <source>
        <dbReference type="ARBA" id="ARBA00040810"/>
    </source>
</evidence>
<comment type="subcellular location">
    <subcellularLocation>
        <location evidence="1 14">Cell membrane</location>
        <topology evidence="1 14">Multi-pass membrane protein</topology>
    </subcellularLocation>
</comment>
<feature type="transmembrane region" description="Helical" evidence="14">
    <location>
        <begin position="40"/>
        <end position="62"/>
    </location>
</feature>
<feature type="transmembrane region" description="Helical" evidence="14">
    <location>
        <begin position="89"/>
        <end position="105"/>
    </location>
</feature>
<evidence type="ECO:0000256" key="3">
    <source>
        <dbReference type="ARBA" id="ARBA00012292"/>
    </source>
</evidence>
<feature type="transmembrane region" description="Helical" evidence="14">
    <location>
        <begin position="220"/>
        <end position="235"/>
    </location>
</feature>
<dbReference type="HOGENOM" id="CLU_029631_0_1_11"/>
<dbReference type="CDD" id="cd13957">
    <property type="entry name" value="PT_UbiA_Cox10"/>
    <property type="match status" value="1"/>
</dbReference>
<dbReference type="InterPro" id="IPR006369">
    <property type="entry name" value="Protohaem_IX_farnesylTrfase"/>
</dbReference>
<evidence type="ECO:0000256" key="2">
    <source>
        <dbReference type="ARBA" id="ARBA00004919"/>
    </source>
</evidence>
<dbReference type="PANTHER" id="PTHR43448:SF7">
    <property type="entry name" value="4-HYDROXYBENZOATE SOLANESYLTRANSFERASE"/>
    <property type="match status" value="1"/>
</dbReference>
<evidence type="ECO:0000256" key="6">
    <source>
        <dbReference type="ARBA" id="ARBA00022692"/>
    </source>
</evidence>
<evidence type="ECO:0000313" key="16">
    <source>
        <dbReference type="Proteomes" id="UP000015388"/>
    </source>
</evidence>
<feature type="transmembrane region" description="Helical" evidence="14">
    <location>
        <begin position="241"/>
        <end position="262"/>
    </location>
</feature>
<keyword evidence="16" id="KW-1185">Reference proteome</keyword>
<accession>S5TJG8</accession>
<dbReference type="PATRIC" id="fig|1224163.3.peg.1416"/>
<dbReference type="NCBIfam" id="NF003349">
    <property type="entry name" value="PRK04375.1-2"/>
    <property type="match status" value="1"/>
</dbReference>
<dbReference type="GO" id="GO:0008495">
    <property type="term" value="F:protoheme IX farnesyltransferase activity"/>
    <property type="evidence" value="ECO:0007669"/>
    <property type="project" value="UniProtKB-UniRule"/>
</dbReference>
<feature type="transmembrane region" description="Helical" evidence="14">
    <location>
        <begin position="15"/>
        <end position="34"/>
    </location>
</feature>
<evidence type="ECO:0000313" key="15">
    <source>
        <dbReference type="EMBL" id="AGS34883.1"/>
    </source>
</evidence>
<comment type="function">
    <text evidence="14">Converts heme B (protoheme IX) to heme O by substitution of the vinyl group on carbon 2 of heme B porphyrin ring with a hydroxyethyl farnesyl side group.</text>
</comment>
<comment type="miscellaneous">
    <text evidence="14">Carbon 2 of the heme B porphyrin ring is defined according to the Fischer nomenclature.</text>
</comment>
<evidence type="ECO:0000256" key="9">
    <source>
        <dbReference type="ARBA" id="ARBA00023136"/>
    </source>
</evidence>
<feature type="transmembrane region" description="Helical" evidence="14">
    <location>
        <begin position="111"/>
        <end position="128"/>
    </location>
</feature>
<feature type="transmembrane region" description="Helical" evidence="14">
    <location>
        <begin position="282"/>
        <end position="302"/>
    </location>
</feature>
<proteinExistence type="inferred from homology"/>
<dbReference type="STRING" id="1224163.B841_07050"/>
<dbReference type="UniPathway" id="UPA00834">
    <property type="reaction ID" value="UER00712"/>
</dbReference>
<evidence type="ECO:0000256" key="7">
    <source>
        <dbReference type="ARBA" id="ARBA00022989"/>
    </source>
</evidence>
<keyword evidence="7 14" id="KW-1133">Transmembrane helix</keyword>
<dbReference type="PANTHER" id="PTHR43448">
    <property type="entry name" value="PROTOHEME IX FARNESYLTRANSFERASE, MITOCHONDRIAL"/>
    <property type="match status" value="1"/>
</dbReference>
<evidence type="ECO:0000256" key="10">
    <source>
        <dbReference type="ARBA" id="ARBA00030253"/>
    </source>
</evidence>
<keyword evidence="9 14" id="KW-0472">Membrane</keyword>
<feature type="transmembrane region" description="Helical" evidence="14">
    <location>
        <begin position="140"/>
        <end position="158"/>
    </location>
</feature>